<organism evidence="9 10">
    <name type="scientific">Ferrimonas marina</name>
    <dbReference type="NCBI Taxonomy" id="299255"/>
    <lineage>
        <taxon>Bacteria</taxon>
        <taxon>Pseudomonadati</taxon>
        <taxon>Pseudomonadota</taxon>
        <taxon>Gammaproteobacteria</taxon>
        <taxon>Alteromonadales</taxon>
        <taxon>Ferrimonadaceae</taxon>
        <taxon>Ferrimonas</taxon>
    </lineage>
</organism>
<evidence type="ECO:0000256" key="7">
    <source>
        <dbReference type="SAM" id="SignalP"/>
    </source>
</evidence>
<dbReference type="SUPFAM" id="SSF51445">
    <property type="entry name" value="(Trans)glycosidases"/>
    <property type="match status" value="1"/>
</dbReference>
<dbReference type="InterPro" id="IPR006047">
    <property type="entry name" value="GH13_cat_dom"/>
</dbReference>
<protein>
    <recommendedName>
        <fullName evidence="6">Alpha-amylase</fullName>
        <ecNumber evidence="6">3.2.1.1</ecNumber>
    </recommendedName>
</protein>
<keyword evidence="6" id="KW-0119">Carbohydrate metabolism</keyword>
<evidence type="ECO:0000256" key="5">
    <source>
        <dbReference type="RuleBase" id="RU003615"/>
    </source>
</evidence>
<dbReference type="InterPro" id="IPR017853">
    <property type="entry name" value="GH"/>
</dbReference>
<keyword evidence="10" id="KW-1185">Reference proteome</keyword>
<keyword evidence="4 7" id="KW-0732">Signal</keyword>
<keyword evidence="6 9" id="KW-0326">Glycosidase</keyword>
<evidence type="ECO:0000256" key="1">
    <source>
        <dbReference type="ARBA" id="ARBA00001913"/>
    </source>
</evidence>
<evidence type="ECO:0000256" key="4">
    <source>
        <dbReference type="ARBA" id="ARBA00022729"/>
    </source>
</evidence>
<dbReference type="PANTHER" id="PTHR10357">
    <property type="entry name" value="ALPHA-AMYLASE FAMILY MEMBER"/>
    <property type="match status" value="1"/>
</dbReference>
<accession>A0A1M5VHG6</accession>
<feature type="signal peptide" evidence="7">
    <location>
        <begin position="1"/>
        <end position="20"/>
    </location>
</feature>
<dbReference type="GO" id="GO:0046872">
    <property type="term" value="F:metal ion binding"/>
    <property type="evidence" value="ECO:0007669"/>
    <property type="project" value="UniProtKB-KW"/>
</dbReference>
<evidence type="ECO:0000256" key="6">
    <source>
        <dbReference type="RuleBase" id="RU361134"/>
    </source>
</evidence>
<evidence type="ECO:0000313" key="10">
    <source>
        <dbReference type="Proteomes" id="UP000184268"/>
    </source>
</evidence>
<feature type="domain" description="Glycosyl hydrolase family 13 catalytic" evidence="8">
    <location>
        <begin position="45"/>
        <end position="441"/>
    </location>
</feature>
<dbReference type="PANTHER" id="PTHR10357:SF215">
    <property type="entry name" value="ALPHA-AMYLASE 1"/>
    <property type="match status" value="1"/>
</dbReference>
<comment type="catalytic activity">
    <reaction evidence="6">
        <text>Endohydrolysis of (1-&gt;4)-alpha-D-glucosidic linkages in polysaccharides containing three or more (1-&gt;4)-alpha-linked D-glucose units.</text>
        <dbReference type="EC" id="3.2.1.1"/>
    </reaction>
</comment>
<dbReference type="AlphaFoldDB" id="A0A1M5VHG6"/>
<dbReference type="EMBL" id="FQXG01000004">
    <property type="protein sequence ID" value="SHH74618.1"/>
    <property type="molecule type" value="Genomic_DNA"/>
</dbReference>
<dbReference type="GO" id="GO:0004556">
    <property type="term" value="F:alpha-amylase activity"/>
    <property type="evidence" value="ECO:0007669"/>
    <property type="project" value="UniProtKB-UniRule"/>
</dbReference>
<keyword evidence="6" id="KW-0378">Hydrolase</keyword>
<evidence type="ECO:0000256" key="3">
    <source>
        <dbReference type="ARBA" id="ARBA00022723"/>
    </source>
</evidence>
<dbReference type="STRING" id="299255.SAMN02745129_2779"/>
<feature type="chain" id="PRO_5009914427" description="Alpha-amylase" evidence="7">
    <location>
        <begin position="21"/>
        <end position="559"/>
    </location>
</feature>
<evidence type="ECO:0000313" key="9">
    <source>
        <dbReference type="EMBL" id="SHH74618.1"/>
    </source>
</evidence>
<proteinExistence type="inferred from homology"/>
<evidence type="ECO:0000256" key="2">
    <source>
        <dbReference type="ARBA" id="ARBA00008061"/>
    </source>
</evidence>
<comment type="cofactor">
    <cofactor evidence="1">
        <name>Ca(2+)</name>
        <dbReference type="ChEBI" id="CHEBI:29108"/>
    </cofactor>
</comment>
<gene>
    <name evidence="9" type="ORF">SAMN02745129_2779</name>
</gene>
<dbReference type="SMART" id="SM00642">
    <property type="entry name" value="Aamy"/>
    <property type="match status" value="1"/>
</dbReference>
<dbReference type="InterPro" id="IPR006046">
    <property type="entry name" value="Alpha_amylase"/>
</dbReference>
<dbReference type="Pfam" id="PF00128">
    <property type="entry name" value="Alpha-amylase"/>
    <property type="match status" value="2"/>
</dbReference>
<name>A0A1M5VHG6_9GAMM</name>
<dbReference type="PRINTS" id="PR00110">
    <property type="entry name" value="ALPHAAMYLASE"/>
</dbReference>
<dbReference type="Gene3D" id="3.20.20.80">
    <property type="entry name" value="Glycosidases"/>
    <property type="match status" value="1"/>
</dbReference>
<comment type="similarity">
    <text evidence="2 5">Belongs to the glycosyl hydrolase 13 family.</text>
</comment>
<keyword evidence="3" id="KW-0479">Metal-binding</keyword>
<dbReference type="GO" id="GO:0005975">
    <property type="term" value="P:carbohydrate metabolic process"/>
    <property type="evidence" value="ECO:0007669"/>
    <property type="project" value="InterPro"/>
</dbReference>
<dbReference type="PROSITE" id="PS51257">
    <property type="entry name" value="PROKAR_LIPOPROTEIN"/>
    <property type="match status" value="1"/>
</dbReference>
<dbReference type="Proteomes" id="UP000184268">
    <property type="component" value="Unassembled WGS sequence"/>
</dbReference>
<dbReference type="CDD" id="cd11339">
    <property type="entry name" value="AmyAc_bac_CMD_like_2"/>
    <property type="match status" value="1"/>
</dbReference>
<dbReference type="RefSeq" id="WP_067656616.1">
    <property type="nucleotide sequence ID" value="NZ_FQXG01000004.1"/>
</dbReference>
<reference evidence="9 10" key="1">
    <citation type="submission" date="2016-11" db="EMBL/GenBank/DDBJ databases">
        <authorList>
            <person name="Jaros S."/>
            <person name="Januszkiewicz K."/>
            <person name="Wedrychowicz H."/>
        </authorList>
    </citation>
    <scope>NUCLEOTIDE SEQUENCE [LARGE SCALE GENOMIC DNA]</scope>
    <source>
        <strain evidence="9 10">DSM 16917</strain>
    </source>
</reference>
<dbReference type="EC" id="3.2.1.1" evidence="6"/>
<evidence type="ECO:0000259" key="8">
    <source>
        <dbReference type="SMART" id="SM00642"/>
    </source>
</evidence>
<sequence>MHNKITLALMAVFGLGGCGAGQTADAPLTPYAGTEHPFASEAVYFVVTDRFVDGDPSNNFEQDSGWDIPLNWDNGDSANVGFLGGDWQGILNNTDYIREMGFSSVWITPIVENPAEAFSGGFPITPGGIGTDLGKSAYHGYWGINFYKEDKHWGSESLRFKDFTAAMQEQGLGTVLDIVLNHGSPAYTMPEPQPPYGQLFDGEGKLVADHQNLAPQDLDPDNNPLHAFFRNEPDLAQLGDMDDRKPKVMDYFVGAYLQWIEQGATAFRVDTVRHVDKASWGTFSARIREQHPEFFMFGEVFDYTAEGIAPYTYEQNGGMSVLDFPMKQALAGVFEQGKGFDSLLPTLHLENGAYQNPYELTTFYDNHDMPRMDADDNGFIDAHNWLFTARGIPVVYYGSEMGFMRGKAEHSGNRNYFGQDGVEAARNHPIRQSLIRIAQVRQQTPALQRGLQVNLEFGADQAAFYRVVQQAEGGQTALVLLNKADDAHSFEVSQYLQPGQWREALSGEQRTLAAGDSLNAEVGGHGVQVWVRDGAIEGEALIAELDRLMANRHGQLPTK</sequence>
<dbReference type="OrthoDB" id="9805159at2"/>